<organism evidence="1 2">
    <name type="scientific">Perkinsus olseni</name>
    <name type="common">Perkinsus atlanticus</name>
    <dbReference type="NCBI Taxonomy" id="32597"/>
    <lineage>
        <taxon>Eukaryota</taxon>
        <taxon>Sar</taxon>
        <taxon>Alveolata</taxon>
        <taxon>Perkinsozoa</taxon>
        <taxon>Perkinsea</taxon>
        <taxon>Perkinsida</taxon>
        <taxon>Perkinsidae</taxon>
        <taxon>Perkinsus</taxon>
    </lineage>
</organism>
<gene>
    <name evidence="1" type="ORF">FOZ63_014472</name>
</gene>
<accession>A0A7J6QZ25</accession>
<dbReference type="AlphaFoldDB" id="A0A7J6QZ25"/>
<sequence length="127" mass="13786">GWMFPSTTTVSLTDELGGVSTGSSPILMAGVLYTKVEVHATGGYEFTTGFHPAPALKMVLAITDRTRCNELQYETTAAKVDTVNSSDLAQPTRLYQISTADQGLLETQFARIMFQHGGTFRLCYAPD</sequence>
<protein>
    <submittedName>
        <fullName evidence="1">Uncharacterized protein</fullName>
    </submittedName>
</protein>
<reference evidence="1 2" key="1">
    <citation type="submission" date="2020-04" db="EMBL/GenBank/DDBJ databases">
        <title>Perkinsus olseni comparative genomics.</title>
        <authorList>
            <person name="Bogema D.R."/>
        </authorList>
    </citation>
    <scope>NUCLEOTIDE SEQUENCE [LARGE SCALE GENOMIC DNA]</scope>
    <source>
        <strain evidence="1 2">ATCC PRA-207</strain>
    </source>
</reference>
<dbReference type="EMBL" id="JABANO010029347">
    <property type="protein sequence ID" value="KAF4713685.1"/>
    <property type="molecule type" value="Genomic_DNA"/>
</dbReference>
<proteinExistence type="predicted"/>
<comment type="caution">
    <text evidence="1">The sequence shown here is derived from an EMBL/GenBank/DDBJ whole genome shotgun (WGS) entry which is preliminary data.</text>
</comment>
<evidence type="ECO:0000313" key="1">
    <source>
        <dbReference type="EMBL" id="KAF4713685.1"/>
    </source>
</evidence>
<keyword evidence="2" id="KW-1185">Reference proteome</keyword>
<feature type="non-terminal residue" evidence="1">
    <location>
        <position position="1"/>
    </location>
</feature>
<evidence type="ECO:0000313" key="2">
    <source>
        <dbReference type="Proteomes" id="UP000553632"/>
    </source>
</evidence>
<dbReference type="Proteomes" id="UP000553632">
    <property type="component" value="Unassembled WGS sequence"/>
</dbReference>
<feature type="non-terminal residue" evidence="1">
    <location>
        <position position="127"/>
    </location>
</feature>
<name>A0A7J6QZ25_PEROL</name>